<dbReference type="PRINTS" id="PR00750">
    <property type="entry name" value="BETAAMYLASE"/>
</dbReference>
<dbReference type="PANTHER" id="PTHR31352:SF47">
    <property type="entry name" value="BETA-AMYLASE 7"/>
    <property type="match status" value="1"/>
</dbReference>
<feature type="active site" description="Proton donor" evidence="8">
    <location>
        <position position="555"/>
    </location>
</feature>
<feature type="region of interest" description="Disordered" evidence="10">
    <location>
        <begin position="132"/>
        <end position="169"/>
    </location>
</feature>
<dbReference type="InterPro" id="IPR008540">
    <property type="entry name" value="BES1_N"/>
</dbReference>
<keyword evidence="5 9" id="KW-0119">Carbohydrate metabolism</keyword>
<evidence type="ECO:0000256" key="10">
    <source>
        <dbReference type="SAM" id="MobiDB-lite"/>
    </source>
</evidence>
<evidence type="ECO:0000313" key="12">
    <source>
        <dbReference type="EMBL" id="KAF2565391.1"/>
    </source>
</evidence>
<feature type="active site" description="Proton acceptor" evidence="8">
    <location>
        <position position="751"/>
    </location>
</feature>
<evidence type="ECO:0000256" key="3">
    <source>
        <dbReference type="ARBA" id="ARBA00012594"/>
    </source>
</evidence>
<feature type="compositionally biased region" description="Basic and acidic residues" evidence="10">
    <location>
        <begin position="70"/>
        <end position="79"/>
    </location>
</feature>
<evidence type="ECO:0000256" key="8">
    <source>
        <dbReference type="PIRSR" id="PIRSR601554-1"/>
    </source>
</evidence>
<dbReference type="InterPro" id="IPR018238">
    <property type="entry name" value="Glyco_hydro_14_CS"/>
</dbReference>
<evidence type="ECO:0000256" key="6">
    <source>
        <dbReference type="ARBA" id="ARBA00023295"/>
    </source>
</evidence>
<accession>A0A8S9I6I0</accession>
<keyword evidence="6 9" id="KW-0326">Glycosidase</keyword>
<dbReference type="GO" id="GO:0006355">
    <property type="term" value="P:regulation of DNA-templated transcription"/>
    <property type="evidence" value="ECO:0007669"/>
    <property type="project" value="UniProtKB-ARBA"/>
</dbReference>
<proteinExistence type="inferred from homology"/>
<dbReference type="EMBL" id="QGKW02001911">
    <property type="protein sequence ID" value="KAF2565391.1"/>
    <property type="molecule type" value="Genomic_DNA"/>
</dbReference>
<organism evidence="12 13">
    <name type="scientific">Brassica cretica</name>
    <name type="common">Mustard</name>
    <dbReference type="NCBI Taxonomy" id="69181"/>
    <lineage>
        <taxon>Eukaryota</taxon>
        <taxon>Viridiplantae</taxon>
        <taxon>Streptophyta</taxon>
        <taxon>Embryophyta</taxon>
        <taxon>Tracheophyta</taxon>
        <taxon>Spermatophyta</taxon>
        <taxon>Magnoliopsida</taxon>
        <taxon>eudicotyledons</taxon>
        <taxon>Gunneridae</taxon>
        <taxon>Pentapetalae</taxon>
        <taxon>rosids</taxon>
        <taxon>malvids</taxon>
        <taxon>Brassicales</taxon>
        <taxon>Brassicaceae</taxon>
        <taxon>Brassiceae</taxon>
        <taxon>Brassica</taxon>
    </lineage>
</organism>
<reference evidence="12" key="1">
    <citation type="submission" date="2019-12" db="EMBL/GenBank/DDBJ databases">
        <title>Genome sequencing and annotation of Brassica cretica.</title>
        <authorList>
            <person name="Studholme D.J."/>
            <person name="Sarris P.F."/>
        </authorList>
    </citation>
    <scope>NUCLEOTIDE SEQUENCE</scope>
    <source>
        <strain evidence="12">PFS-001/15</strain>
        <tissue evidence="12">Leaf</tissue>
    </source>
</reference>
<evidence type="ECO:0000259" key="11">
    <source>
        <dbReference type="Pfam" id="PF05687"/>
    </source>
</evidence>
<dbReference type="GO" id="GO:0016161">
    <property type="term" value="F:beta-amylase activity"/>
    <property type="evidence" value="ECO:0007669"/>
    <property type="project" value="UniProtKB-EC"/>
</dbReference>
<feature type="compositionally biased region" description="Acidic residues" evidence="10">
    <location>
        <begin position="12"/>
        <end position="30"/>
    </location>
</feature>
<evidence type="ECO:0000256" key="4">
    <source>
        <dbReference type="ARBA" id="ARBA00022801"/>
    </source>
</evidence>
<keyword evidence="4 9" id="KW-0378">Hydrolase</keyword>
<dbReference type="GO" id="GO:0000272">
    <property type="term" value="P:polysaccharide catabolic process"/>
    <property type="evidence" value="ECO:0007669"/>
    <property type="project" value="UniProtKB-KW"/>
</dbReference>
<evidence type="ECO:0000256" key="1">
    <source>
        <dbReference type="ARBA" id="ARBA00000546"/>
    </source>
</evidence>
<dbReference type="SUPFAM" id="SSF51445">
    <property type="entry name" value="(Trans)glycosidases"/>
    <property type="match status" value="2"/>
</dbReference>
<evidence type="ECO:0000313" key="13">
    <source>
        <dbReference type="Proteomes" id="UP000712281"/>
    </source>
</evidence>
<dbReference type="PANTHER" id="PTHR31352">
    <property type="entry name" value="BETA-AMYLASE 1, CHLOROPLASTIC"/>
    <property type="match status" value="1"/>
</dbReference>
<evidence type="ECO:0000256" key="2">
    <source>
        <dbReference type="ARBA" id="ARBA00005652"/>
    </source>
</evidence>
<gene>
    <name evidence="12" type="ORF">F2Q68_00024001</name>
</gene>
<dbReference type="EC" id="3.2.1.2" evidence="3 9"/>
<sequence>MVTDTQKLLGTSEEDEEEEEMDADVKEEDDGDRRNRGSHAASGSSNDEFMFQQSSMQDQVDTPGGSRRSRPVEEKERTKLRERHRRAITARILGGLRRHGNYNLRVRADINDVIAALAREAGWVVLPDGTTFPSKSQGTKPPAVVAGSSAHQSSPPALRGGSLSGHRSPTELNTCRMKGVFAPTPSPYDVQSSELVGSLNKADGLIGCSVDVINSKQILEIPPNMTEQDFSGTPYVPVYVMLPLGVINMKCELADRDGLLKHLRILKSIQVDGVKVDCWWGIAECHSPQEYNWNAHQSSPPALRGGSLSGHRSPTELNTCRMKGVFAPTPSPYDVQSSELVGSLNKADGLIGCSVDVINSKQILEIPPNMTEQDFSGTPYVPVYVMLPLGVINMKCELADRDGLLKHLRILKSIQVDGVKVDCWWGIAECHSPQEYNWNGYRQLFQIVRDLNLKIQVLMSFHECGGNVGDDVCIPLPHWVAEIGRTNPDIYFTDREGRRNPECLSWGIDKERVLRGRTALEVYFDYMRSFRIELGEFVEDGVISMVEIGLGPCGELRYPSCPIKHGWRYPGVGEFQCYDKYLLKSLRKAAESRGQPFWARGPENAGSYNSQPQGTGFFCDGGDYDGLYGRFFLKWYSQVLIDHADKVLSLAKLVFDTSCIAAKLPDVHWWYRTASHAAELTAGFYNPSNRDGYAEIASTLKKHGAALSFVSGVVQVLNRPDDFSGALGEPEAVAWQVLNAAWDTDTPIARENSLPCHDRVGYNKMLESVKFPNDPDRRHLSSFAYSRLVPALMEGHNLVEFDRFVKKLHGKLKINHIPLIHHQVSEKL</sequence>
<keyword evidence="7 9" id="KW-0624">Polysaccharide degradation</keyword>
<comment type="catalytic activity">
    <reaction evidence="1 9">
        <text>Hydrolysis of (1-&gt;4)-alpha-D-glucosidic linkages in polysaccharides so as to remove successive maltose units from the non-reducing ends of the chains.</text>
        <dbReference type="EC" id="3.2.1.2"/>
    </reaction>
</comment>
<dbReference type="Proteomes" id="UP000712281">
    <property type="component" value="Unassembled WGS sequence"/>
</dbReference>
<name>A0A8S9I6I0_BRACR</name>
<dbReference type="AlphaFoldDB" id="A0A8S9I6I0"/>
<comment type="similarity">
    <text evidence="2 9">Belongs to the glycosyl hydrolase 14 family.</text>
</comment>
<evidence type="ECO:0000256" key="5">
    <source>
        <dbReference type="ARBA" id="ARBA00023277"/>
    </source>
</evidence>
<dbReference type="Gene3D" id="3.20.20.80">
    <property type="entry name" value="Glycosidases"/>
    <property type="match status" value="2"/>
</dbReference>
<dbReference type="PROSITE" id="PS00506">
    <property type="entry name" value="BETA_AMYLASE_1"/>
    <property type="match status" value="1"/>
</dbReference>
<dbReference type="Pfam" id="PF05687">
    <property type="entry name" value="BES1_N"/>
    <property type="match status" value="1"/>
</dbReference>
<protein>
    <recommendedName>
        <fullName evidence="3 9">Beta-amylase</fullName>
        <ecNumber evidence="3 9">3.2.1.2</ecNumber>
    </recommendedName>
</protein>
<feature type="domain" description="BES1/BZR1 plant transcription factor N-terminal" evidence="11">
    <location>
        <begin position="65"/>
        <end position="190"/>
    </location>
</feature>
<comment type="caution">
    <text evidence="12">The sequence shown here is derived from an EMBL/GenBank/DDBJ whole genome shotgun (WGS) entry which is preliminary data.</text>
</comment>
<evidence type="ECO:0000256" key="9">
    <source>
        <dbReference type="RuleBase" id="RU000509"/>
    </source>
</evidence>
<dbReference type="InterPro" id="IPR017853">
    <property type="entry name" value="GH"/>
</dbReference>
<feature type="region of interest" description="Disordered" evidence="10">
    <location>
        <begin position="1"/>
        <end position="83"/>
    </location>
</feature>
<dbReference type="Pfam" id="PF01373">
    <property type="entry name" value="Glyco_hydro_14"/>
    <property type="match status" value="2"/>
</dbReference>
<dbReference type="InterPro" id="IPR001554">
    <property type="entry name" value="Glyco_hydro_14"/>
</dbReference>
<evidence type="ECO:0000256" key="7">
    <source>
        <dbReference type="ARBA" id="ARBA00023326"/>
    </source>
</evidence>
<feature type="compositionally biased region" description="Polar residues" evidence="10">
    <location>
        <begin position="41"/>
        <end position="60"/>
    </location>
</feature>